<evidence type="ECO:0000256" key="1">
    <source>
        <dbReference type="SAM" id="SignalP"/>
    </source>
</evidence>
<reference evidence="3" key="1">
    <citation type="submission" date="2024-02" db="UniProtKB">
        <authorList>
            <consortium name="WormBaseParasite"/>
        </authorList>
    </citation>
    <scope>IDENTIFICATION</scope>
</reference>
<keyword evidence="2" id="KW-1185">Reference proteome</keyword>
<evidence type="ECO:0000313" key="2">
    <source>
        <dbReference type="Proteomes" id="UP000887575"/>
    </source>
</evidence>
<evidence type="ECO:0000313" key="3">
    <source>
        <dbReference type="WBParaSite" id="MBELARI_LOCUS1257"/>
    </source>
</evidence>
<dbReference type="Proteomes" id="UP000887575">
    <property type="component" value="Unassembled WGS sequence"/>
</dbReference>
<sequence length="134" mass="14462">MNRFFFFSFFFFVAFSAAAFTKLPITYNTAMKTSACSDYCAGQSISTSTGFNFKGKGWQLCNCPIGQGSHFWQGTGCYNQCVSRCTSLRGNCANPKTTNTDYKGLCCTTANVNTTINTDCFTSANAACTSTGMG</sequence>
<dbReference type="AlphaFoldDB" id="A0AAF3EF12"/>
<feature type="chain" id="PRO_5042073795" evidence="1">
    <location>
        <begin position="19"/>
        <end position="134"/>
    </location>
</feature>
<organism evidence="2 3">
    <name type="scientific">Mesorhabditis belari</name>
    <dbReference type="NCBI Taxonomy" id="2138241"/>
    <lineage>
        <taxon>Eukaryota</taxon>
        <taxon>Metazoa</taxon>
        <taxon>Ecdysozoa</taxon>
        <taxon>Nematoda</taxon>
        <taxon>Chromadorea</taxon>
        <taxon>Rhabditida</taxon>
        <taxon>Rhabditina</taxon>
        <taxon>Rhabditomorpha</taxon>
        <taxon>Rhabditoidea</taxon>
        <taxon>Rhabditidae</taxon>
        <taxon>Mesorhabditinae</taxon>
        <taxon>Mesorhabditis</taxon>
    </lineage>
</organism>
<accession>A0AAF3EF12</accession>
<protein>
    <submittedName>
        <fullName evidence="3">Uncharacterized protein</fullName>
    </submittedName>
</protein>
<feature type="signal peptide" evidence="1">
    <location>
        <begin position="1"/>
        <end position="18"/>
    </location>
</feature>
<dbReference type="WBParaSite" id="MBELARI_LOCUS1257">
    <property type="protein sequence ID" value="MBELARI_LOCUS1257"/>
    <property type="gene ID" value="MBELARI_LOCUS1257"/>
</dbReference>
<proteinExistence type="predicted"/>
<name>A0AAF3EF12_9BILA</name>
<keyword evidence="1" id="KW-0732">Signal</keyword>